<feature type="domain" description="Xylose isomerase-like TIM barrel" evidence="1">
    <location>
        <begin position="29"/>
        <end position="267"/>
    </location>
</feature>
<name>A0AAE3KEE6_9PSEU</name>
<evidence type="ECO:0000313" key="3">
    <source>
        <dbReference type="Proteomes" id="UP001206128"/>
    </source>
</evidence>
<accession>A0AAE3KEE6</accession>
<sequence length="281" mass="29868">MSGDPRLARLSLNQATVKRASVAEAVDGCARHGIPAIGLWREPVAEAGLERTRKLVADAGLRVSSLCRGGFLTAADPAGRAAALADNRRAIDEAAELGAACLVLVVGGLPDGDRDLVATRGRMAEVITELADYAAQRRVRLALEPMHPVFCADRGVLSTLAQALDVAEPLAADAVGVVVDALHVWWDPDLDRQVARAGQRIASYQVCDWITPLPADVLLGRGLPGDGHVDFDRLGRLVSAAGYTGDVEVEVFNAEIWAADPDEVLAEMVRRYLTLVLPSLT</sequence>
<dbReference type="SUPFAM" id="SSF51658">
    <property type="entry name" value="Xylose isomerase-like"/>
    <property type="match status" value="1"/>
</dbReference>
<dbReference type="InterPro" id="IPR036237">
    <property type="entry name" value="Xyl_isomerase-like_sf"/>
</dbReference>
<dbReference type="Proteomes" id="UP001206128">
    <property type="component" value="Unassembled WGS sequence"/>
</dbReference>
<protein>
    <submittedName>
        <fullName evidence="2">Sugar phosphate isomerase/epimerase</fullName>
    </submittedName>
</protein>
<proteinExistence type="predicted"/>
<evidence type="ECO:0000259" key="1">
    <source>
        <dbReference type="Pfam" id="PF01261"/>
    </source>
</evidence>
<dbReference type="RefSeq" id="WP_253766784.1">
    <property type="nucleotide sequence ID" value="NZ_JAMTCK010000001.1"/>
</dbReference>
<keyword evidence="3" id="KW-1185">Reference proteome</keyword>
<organism evidence="2 3">
    <name type="scientific">Goodfellowiella coeruleoviolacea</name>
    <dbReference type="NCBI Taxonomy" id="334858"/>
    <lineage>
        <taxon>Bacteria</taxon>
        <taxon>Bacillati</taxon>
        <taxon>Actinomycetota</taxon>
        <taxon>Actinomycetes</taxon>
        <taxon>Pseudonocardiales</taxon>
        <taxon>Pseudonocardiaceae</taxon>
        <taxon>Goodfellowiella</taxon>
    </lineage>
</organism>
<dbReference type="PANTHER" id="PTHR12110:SF52">
    <property type="entry name" value="XYLOSE ISOMERASE"/>
    <property type="match status" value="1"/>
</dbReference>
<comment type="caution">
    <text evidence="2">The sequence shown here is derived from an EMBL/GenBank/DDBJ whole genome shotgun (WGS) entry which is preliminary data.</text>
</comment>
<dbReference type="PANTHER" id="PTHR12110">
    <property type="entry name" value="HYDROXYPYRUVATE ISOMERASE"/>
    <property type="match status" value="1"/>
</dbReference>
<reference evidence="2" key="1">
    <citation type="submission" date="2022-06" db="EMBL/GenBank/DDBJ databases">
        <title>Genomic Encyclopedia of Archaeal and Bacterial Type Strains, Phase II (KMG-II): from individual species to whole genera.</title>
        <authorList>
            <person name="Goeker M."/>
        </authorList>
    </citation>
    <scope>NUCLEOTIDE SEQUENCE</scope>
    <source>
        <strain evidence="2">DSM 43935</strain>
    </source>
</reference>
<dbReference type="AlphaFoldDB" id="A0AAE3KEE6"/>
<dbReference type="GO" id="GO:0016853">
    <property type="term" value="F:isomerase activity"/>
    <property type="evidence" value="ECO:0007669"/>
    <property type="project" value="UniProtKB-KW"/>
</dbReference>
<dbReference type="EMBL" id="JAMTCK010000001">
    <property type="protein sequence ID" value="MCP2163822.1"/>
    <property type="molecule type" value="Genomic_DNA"/>
</dbReference>
<keyword evidence="2" id="KW-0413">Isomerase</keyword>
<evidence type="ECO:0000313" key="2">
    <source>
        <dbReference type="EMBL" id="MCP2163822.1"/>
    </source>
</evidence>
<dbReference type="InterPro" id="IPR050312">
    <property type="entry name" value="IolE/XylAMocC-like"/>
</dbReference>
<dbReference type="Gene3D" id="3.20.20.150">
    <property type="entry name" value="Divalent-metal-dependent TIM barrel enzymes"/>
    <property type="match status" value="1"/>
</dbReference>
<dbReference type="InterPro" id="IPR013022">
    <property type="entry name" value="Xyl_isomerase-like_TIM-brl"/>
</dbReference>
<gene>
    <name evidence="2" type="ORF">LX83_000662</name>
</gene>
<dbReference type="Pfam" id="PF01261">
    <property type="entry name" value="AP_endonuc_2"/>
    <property type="match status" value="1"/>
</dbReference>